<dbReference type="GO" id="GO:0006261">
    <property type="term" value="P:DNA-templated DNA replication"/>
    <property type="evidence" value="ECO:0007669"/>
    <property type="project" value="InterPro"/>
</dbReference>
<accession>A0A4P9Z542</accession>
<proteinExistence type="inferred from homology"/>
<keyword evidence="4" id="KW-0235">DNA replication</keyword>
<dbReference type="PANTHER" id="PTHR12708:SF0">
    <property type="entry name" value="DNA POLYMERASE EPSILON SUBUNIT 2"/>
    <property type="match status" value="1"/>
</dbReference>
<evidence type="ECO:0000313" key="9">
    <source>
        <dbReference type="EMBL" id="RKP27605.1"/>
    </source>
</evidence>
<dbReference type="Proteomes" id="UP000278143">
    <property type="component" value="Unassembled WGS sequence"/>
</dbReference>
<keyword evidence="6" id="KW-0539">Nucleus</keyword>
<comment type="subcellular location">
    <subcellularLocation>
        <location evidence="1">Nucleus</location>
    </subcellularLocation>
</comment>
<feature type="domain" description="DNA polymerase alpha/delta/epsilon subunit B" evidence="8">
    <location>
        <begin position="115"/>
        <end position="323"/>
    </location>
</feature>
<name>A0A4P9Z542_9FUNG</name>
<reference evidence="10" key="1">
    <citation type="journal article" date="2018" name="Nat. Microbiol.">
        <title>Leveraging single-cell genomics to expand the fungal tree of life.</title>
        <authorList>
            <person name="Ahrendt S.R."/>
            <person name="Quandt C.A."/>
            <person name="Ciobanu D."/>
            <person name="Clum A."/>
            <person name="Salamov A."/>
            <person name="Andreopoulos B."/>
            <person name="Cheng J.F."/>
            <person name="Woyke T."/>
            <person name="Pelin A."/>
            <person name="Henrissat B."/>
            <person name="Reynolds N.K."/>
            <person name="Benny G.L."/>
            <person name="Smith M.E."/>
            <person name="James T.Y."/>
            <person name="Grigoriev I.V."/>
        </authorList>
    </citation>
    <scope>NUCLEOTIDE SEQUENCE [LARGE SCALE GENOMIC DNA]</scope>
    <source>
        <strain evidence="10">Benny S71-1</strain>
    </source>
</reference>
<evidence type="ECO:0000256" key="6">
    <source>
        <dbReference type="ARBA" id="ARBA00023242"/>
    </source>
</evidence>
<dbReference type="InterPro" id="IPR016266">
    <property type="entry name" value="POLE2"/>
</dbReference>
<evidence type="ECO:0000256" key="1">
    <source>
        <dbReference type="ARBA" id="ARBA00004123"/>
    </source>
</evidence>
<feature type="non-terminal residue" evidence="9">
    <location>
        <position position="1"/>
    </location>
</feature>
<evidence type="ECO:0000256" key="7">
    <source>
        <dbReference type="ARBA" id="ARBA00032930"/>
    </source>
</evidence>
<organism evidence="9 10">
    <name type="scientific">Syncephalis pseudoplumigaleata</name>
    <dbReference type="NCBI Taxonomy" id="1712513"/>
    <lineage>
        <taxon>Eukaryota</taxon>
        <taxon>Fungi</taxon>
        <taxon>Fungi incertae sedis</taxon>
        <taxon>Zoopagomycota</taxon>
        <taxon>Zoopagomycotina</taxon>
        <taxon>Zoopagomycetes</taxon>
        <taxon>Zoopagales</taxon>
        <taxon>Piptocephalidaceae</taxon>
        <taxon>Syncephalis</taxon>
    </lineage>
</organism>
<evidence type="ECO:0000256" key="3">
    <source>
        <dbReference type="ARBA" id="ARBA00016011"/>
    </source>
</evidence>
<comment type="similarity">
    <text evidence="2">Belongs to the DNA polymerase epsilon subunit B family.</text>
</comment>
<dbReference type="Gene3D" id="3.60.21.50">
    <property type="match status" value="1"/>
</dbReference>
<evidence type="ECO:0000256" key="4">
    <source>
        <dbReference type="ARBA" id="ARBA00022705"/>
    </source>
</evidence>
<dbReference type="InterPro" id="IPR007185">
    <property type="entry name" value="DNA_pol_a/d/e_bsu"/>
</dbReference>
<dbReference type="OrthoDB" id="10254730at2759"/>
<dbReference type="AlphaFoldDB" id="A0A4P9Z542"/>
<evidence type="ECO:0000256" key="5">
    <source>
        <dbReference type="ARBA" id="ARBA00023125"/>
    </source>
</evidence>
<sequence length="358" mass="40758">LRGRVGEEFLLFGMLSQLEEGRIFLEERDGSIPLDLSTSVGNVAPGLFTENAFVLARGQLTEDKLFKVHQLAMPPLKPADAGHTVHARHMPAANMPQTSRETLLAFEQRHRDASFVFLSDLHLDRPGMLSHLQTIFDGYASISDPTQLPVAFVLMGSFCSHPIYMHGHHPVDQYKSNMNQLADLISQYRTLREHCRFVFVPGPNDPWSGDTLPQRPIPATFTEKLRMRLRHAIFTSNPCRIRYGSQDIVVFRSNLLARMRRYCVVSMEDKKGALSQQLVQTILAQGHLTPMPIYRQPIFWRVDHALRLYRTPDLVLGDQASPFSMTQHGCLCFNPGSFPGNAHSWYVYWPATRSVEFR</sequence>
<evidence type="ECO:0000259" key="8">
    <source>
        <dbReference type="Pfam" id="PF04042"/>
    </source>
</evidence>
<dbReference type="Pfam" id="PF04042">
    <property type="entry name" value="DNA_pol_E_B"/>
    <property type="match status" value="1"/>
</dbReference>
<evidence type="ECO:0000256" key="2">
    <source>
        <dbReference type="ARBA" id="ARBA00009560"/>
    </source>
</evidence>
<dbReference type="GO" id="GO:0042276">
    <property type="term" value="P:error-prone translesion synthesis"/>
    <property type="evidence" value="ECO:0007669"/>
    <property type="project" value="TreeGrafter"/>
</dbReference>
<keyword evidence="5" id="KW-0238">DNA-binding</keyword>
<gene>
    <name evidence="9" type="ORF">SYNPS1DRAFT_12424</name>
</gene>
<dbReference type="GO" id="GO:0003677">
    <property type="term" value="F:DNA binding"/>
    <property type="evidence" value="ECO:0007669"/>
    <property type="project" value="UniProtKB-KW"/>
</dbReference>
<evidence type="ECO:0000313" key="10">
    <source>
        <dbReference type="Proteomes" id="UP000278143"/>
    </source>
</evidence>
<dbReference type="GO" id="GO:0008622">
    <property type="term" value="C:epsilon DNA polymerase complex"/>
    <property type="evidence" value="ECO:0007669"/>
    <property type="project" value="InterPro"/>
</dbReference>
<dbReference type="EMBL" id="KZ989180">
    <property type="protein sequence ID" value="RKP27605.1"/>
    <property type="molecule type" value="Genomic_DNA"/>
</dbReference>
<dbReference type="PANTHER" id="PTHR12708">
    <property type="entry name" value="DNA POLYMERASE EPSILON SUBUNIT B"/>
    <property type="match status" value="1"/>
</dbReference>
<keyword evidence="10" id="KW-1185">Reference proteome</keyword>
<protein>
    <recommendedName>
        <fullName evidence="3">DNA polymerase epsilon subunit B</fullName>
    </recommendedName>
    <alternativeName>
        <fullName evidence="7">DNA polymerase II subunit 2</fullName>
    </alternativeName>
</protein>